<organism evidence="2 3">
    <name type="scientific">Citricoccus alkalitolerans</name>
    <dbReference type="NCBI Taxonomy" id="246603"/>
    <lineage>
        <taxon>Bacteria</taxon>
        <taxon>Bacillati</taxon>
        <taxon>Actinomycetota</taxon>
        <taxon>Actinomycetes</taxon>
        <taxon>Micrococcales</taxon>
        <taxon>Micrococcaceae</taxon>
        <taxon>Citricoccus</taxon>
    </lineage>
</organism>
<proteinExistence type="predicted"/>
<accession>A0ABV8XYU0</accession>
<dbReference type="Proteomes" id="UP001595965">
    <property type="component" value="Unassembled WGS sequence"/>
</dbReference>
<reference evidence="3" key="1">
    <citation type="journal article" date="2019" name="Int. J. Syst. Evol. Microbiol.">
        <title>The Global Catalogue of Microorganisms (GCM) 10K type strain sequencing project: providing services to taxonomists for standard genome sequencing and annotation.</title>
        <authorList>
            <consortium name="The Broad Institute Genomics Platform"/>
            <consortium name="The Broad Institute Genome Sequencing Center for Infectious Disease"/>
            <person name="Wu L."/>
            <person name="Ma J."/>
        </authorList>
    </citation>
    <scope>NUCLEOTIDE SEQUENCE [LARGE SCALE GENOMIC DNA]</scope>
    <source>
        <strain evidence="3">CGMCC 1.12125</strain>
    </source>
</reference>
<evidence type="ECO:0000313" key="3">
    <source>
        <dbReference type="Proteomes" id="UP001595965"/>
    </source>
</evidence>
<evidence type="ECO:0000313" key="2">
    <source>
        <dbReference type="EMBL" id="MFC4430771.1"/>
    </source>
</evidence>
<gene>
    <name evidence="2" type="ORF">ACFO0K_13930</name>
</gene>
<evidence type="ECO:0000256" key="1">
    <source>
        <dbReference type="SAM" id="MobiDB-lite"/>
    </source>
</evidence>
<keyword evidence="3" id="KW-1185">Reference proteome</keyword>
<feature type="compositionally biased region" description="Basic and acidic residues" evidence="1">
    <location>
        <begin position="11"/>
        <end position="20"/>
    </location>
</feature>
<dbReference type="EMBL" id="JBHSEN010000002">
    <property type="protein sequence ID" value="MFC4430771.1"/>
    <property type="molecule type" value="Genomic_DNA"/>
</dbReference>
<dbReference type="RefSeq" id="WP_344225878.1">
    <property type="nucleotide sequence ID" value="NZ_BAAALH010000001.1"/>
</dbReference>
<feature type="region of interest" description="Disordered" evidence="1">
    <location>
        <begin position="1"/>
        <end position="28"/>
    </location>
</feature>
<sequence length="49" mass="5404">MNQNPPVDIQSVRDRLRDTAPGHPKRMAAARVPSLLDAFAHRGEPLTLS</sequence>
<comment type="caution">
    <text evidence="2">The sequence shown here is derived from an EMBL/GenBank/DDBJ whole genome shotgun (WGS) entry which is preliminary data.</text>
</comment>
<protein>
    <submittedName>
        <fullName evidence="2">Uncharacterized protein</fullName>
    </submittedName>
</protein>
<name>A0ABV8XYU0_9MICC</name>